<keyword evidence="5 9" id="KW-0456">Lyase</keyword>
<organism evidence="9 10">
    <name type="scientific">Terrimonas rubra</name>
    <dbReference type="NCBI Taxonomy" id="1035890"/>
    <lineage>
        <taxon>Bacteria</taxon>
        <taxon>Pseudomonadati</taxon>
        <taxon>Bacteroidota</taxon>
        <taxon>Chitinophagia</taxon>
        <taxon>Chitinophagales</taxon>
        <taxon>Chitinophagaceae</taxon>
        <taxon>Terrimonas</taxon>
    </lineage>
</organism>
<keyword evidence="3" id="KW-0210">Decarboxylase</keyword>
<evidence type="ECO:0000313" key="9">
    <source>
        <dbReference type="EMBL" id="MFD2920566.1"/>
    </source>
</evidence>
<evidence type="ECO:0000256" key="3">
    <source>
        <dbReference type="ARBA" id="ARBA00022793"/>
    </source>
</evidence>
<dbReference type="EMBL" id="JBHUOZ010000003">
    <property type="protein sequence ID" value="MFD2920566.1"/>
    <property type="molecule type" value="Genomic_DNA"/>
</dbReference>
<evidence type="ECO:0000256" key="7">
    <source>
        <dbReference type="NCBIfam" id="TIGR02127"/>
    </source>
</evidence>
<dbReference type="SMART" id="SM00934">
    <property type="entry name" value="OMPdecase"/>
    <property type="match status" value="1"/>
</dbReference>
<dbReference type="InterPro" id="IPR001754">
    <property type="entry name" value="OMPdeCOase_dom"/>
</dbReference>
<comment type="pathway">
    <text evidence="1">Pyrimidine metabolism; UMP biosynthesis via de novo pathway; UMP from orotate: step 2/2.</text>
</comment>
<comment type="caution">
    <text evidence="9">The sequence shown here is derived from an EMBL/GenBank/DDBJ whole genome shotgun (WGS) entry which is preliminary data.</text>
</comment>
<accession>A0ABW6A7G1</accession>
<evidence type="ECO:0000256" key="6">
    <source>
        <dbReference type="ARBA" id="ARBA00049157"/>
    </source>
</evidence>
<dbReference type="Proteomes" id="UP001597511">
    <property type="component" value="Unassembled WGS sequence"/>
</dbReference>
<dbReference type="RefSeq" id="WP_386099166.1">
    <property type="nucleotide sequence ID" value="NZ_JBHUOZ010000003.1"/>
</dbReference>
<feature type="domain" description="Orotidine 5'-phosphate decarboxylase" evidence="8">
    <location>
        <begin position="16"/>
        <end position="252"/>
    </location>
</feature>
<dbReference type="EC" id="4.1.1.23" evidence="7"/>
<evidence type="ECO:0000256" key="4">
    <source>
        <dbReference type="ARBA" id="ARBA00022975"/>
    </source>
</evidence>
<dbReference type="InterPro" id="IPR011995">
    <property type="entry name" value="OMPdecase_type-2"/>
</dbReference>
<proteinExistence type="inferred from homology"/>
<comment type="similarity">
    <text evidence="2">Belongs to the OMP decarboxylase family. Type 2 subfamily.</text>
</comment>
<keyword evidence="4" id="KW-0665">Pyrimidine biosynthesis</keyword>
<evidence type="ECO:0000313" key="10">
    <source>
        <dbReference type="Proteomes" id="UP001597511"/>
    </source>
</evidence>
<dbReference type="GO" id="GO:0004590">
    <property type="term" value="F:orotidine-5'-phosphate decarboxylase activity"/>
    <property type="evidence" value="ECO:0007669"/>
    <property type="project" value="UniProtKB-EC"/>
</dbReference>
<reference evidence="10" key="1">
    <citation type="journal article" date="2019" name="Int. J. Syst. Evol. Microbiol.">
        <title>The Global Catalogue of Microorganisms (GCM) 10K type strain sequencing project: providing services to taxonomists for standard genome sequencing and annotation.</title>
        <authorList>
            <consortium name="The Broad Institute Genomics Platform"/>
            <consortium name="The Broad Institute Genome Sequencing Center for Infectious Disease"/>
            <person name="Wu L."/>
            <person name="Ma J."/>
        </authorList>
    </citation>
    <scope>NUCLEOTIDE SEQUENCE [LARGE SCALE GENOMIC DNA]</scope>
    <source>
        <strain evidence="10">KCTC 23299</strain>
    </source>
</reference>
<dbReference type="CDD" id="cd04725">
    <property type="entry name" value="OMP_decarboxylase_like"/>
    <property type="match status" value="1"/>
</dbReference>
<evidence type="ECO:0000259" key="8">
    <source>
        <dbReference type="SMART" id="SM00934"/>
    </source>
</evidence>
<dbReference type="SUPFAM" id="SSF51366">
    <property type="entry name" value="Ribulose-phoshate binding barrel"/>
    <property type="match status" value="1"/>
</dbReference>
<sequence>MTRQQLVQLIRERQSYLCVGLDTDIEKIPQHLLQEEDPVFAFNKAIIDATRDVCVAYKINTAFYEALGVKGWIALDKTVRYIGNSHFTIADAKRGDIGNTSDQYAKAFFEAMPFDSVTVAPYMGEDSVKPFLQHAGKWAIVLGLTSNKGASDFELQPLQSDEHLYEKVLTSVSNWGSPDNLMFVIGATQAEQFVQIRKLTPHHFYLVPGVGAQGGSLKEISEKAMNEDIGLLVNASRAIIYAGKGEDFAEQAYKVAKEYQVEMAGYLVKN</sequence>
<dbReference type="PANTHER" id="PTHR43375:SF1">
    <property type="entry name" value="OROTIDINE 5'-PHOSPHATE DECARBOXYLASE"/>
    <property type="match status" value="1"/>
</dbReference>
<comment type="catalytic activity">
    <reaction evidence="6">
        <text>orotidine 5'-phosphate + H(+) = UMP + CO2</text>
        <dbReference type="Rhea" id="RHEA:11596"/>
        <dbReference type="ChEBI" id="CHEBI:15378"/>
        <dbReference type="ChEBI" id="CHEBI:16526"/>
        <dbReference type="ChEBI" id="CHEBI:57538"/>
        <dbReference type="ChEBI" id="CHEBI:57865"/>
        <dbReference type="EC" id="4.1.1.23"/>
    </reaction>
</comment>
<dbReference type="NCBIfam" id="TIGR02127">
    <property type="entry name" value="pyrF_sub2"/>
    <property type="match status" value="1"/>
</dbReference>
<evidence type="ECO:0000256" key="5">
    <source>
        <dbReference type="ARBA" id="ARBA00023239"/>
    </source>
</evidence>
<dbReference type="Gene3D" id="3.20.20.70">
    <property type="entry name" value="Aldolase class I"/>
    <property type="match status" value="1"/>
</dbReference>
<protein>
    <recommendedName>
        <fullName evidence="7">Orotidine-5'-phosphate decarboxylase</fullName>
        <ecNumber evidence="7">4.1.1.23</ecNumber>
    </recommendedName>
</protein>
<name>A0ABW6A7G1_9BACT</name>
<dbReference type="Pfam" id="PF00215">
    <property type="entry name" value="OMPdecase"/>
    <property type="match status" value="1"/>
</dbReference>
<dbReference type="PANTHER" id="PTHR43375">
    <property type="entry name" value="OROTIDINE 5'-PHOSPHATE DECARBOXYLASE"/>
    <property type="match status" value="1"/>
</dbReference>
<gene>
    <name evidence="9" type="primary">pyrF</name>
    <name evidence="9" type="ORF">ACFS6H_12640</name>
</gene>
<dbReference type="InterPro" id="IPR013785">
    <property type="entry name" value="Aldolase_TIM"/>
</dbReference>
<keyword evidence="10" id="KW-1185">Reference proteome</keyword>
<evidence type="ECO:0000256" key="2">
    <source>
        <dbReference type="ARBA" id="ARBA00008847"/>
    </source>
</evidence>
<evidence type="ECO:0000256" key="1">
    <source>
        <dbReference type="ARBA" id="ARBA00004861"/>
    </source>
</evidence>
<dbReference type="InterPro" id="IPR011060">
    <property type="entry name" value="RibuloseP-bd_barrel"/>
</dbReference>